<dbReference type="eggNOG" id="ENOG502RUFV">
    <property type="taxonomic scope" value="Eukaryota"/>
</dbReference>
<feature type="compositionally biased region" description="Basic and acidic residues" evidence="1">
    <location>
        <begin position="1"/>
        <end position="10"/>
    </location>
</feature>
<evidence type="ECO:0000313" key="3">
    <source>
        <dbReference type="Proteomes" id="UP000018087"/>
    </source>
</evidence>
<feature type="compositionally biased region" description="Polar residues" evidence="1">
    <location>
        <begin position="572"/>
        <end position="585"/>
    </location>
</feature>
<name>U7PKG7_SPOS1</name>
<evidence type="ECO:0000313" key="2">
    <source>
        <dbReference type="EMBL" id="ERS95020.1"/>
    </source>
</evidence>
<feature type="compositionally biased region" description="Basic and acidic residues" evidence="1">
    <location>
        <begin position="549"/>
        <end position="559"/>
    </location>
</feature>
<dbReference type="AlphaFoldDB" id="U7PKG7"/>
<feature type="compositionally biased region" description="Basic and acidic residues" evidence="1">
    <location>
        <begin position="498"/>
        <end position="520"/>
    </location>
</feature>
<gene>
    <name evidence="2" type="ORF">HMPREF1624_08509</name>
</gene>
<feature type="region of interest" description="Disordered" evidence="1">
    <location>
        <begin position="70"/>
        <end position="113"/>
    </location>
</feature>
<dbReference type="EMBL" id="KI440856">
    <property type="protein sequence ID" value="ERS95020.1"/>
    <property type="molecule type" value="Genomic_DNA"/>
</dbReference>
<accession>U7PKG7</accession>
<proteinExistence type="predicted"/>
<evidence type="ECO:0000256" key="1">
    <source>
        <dbReference type="SAM" id="MobiDB-lite"/>
    </source>
</evidence>
<keyword evidence="3" id="KW-1185">Reference proteome</keyword>
<feature type="region of interest" description="Disordered" evidence="1">
    <location>
        <begin position="1"/>
        <end position="32"/>
    </location>
</feature>
<sequence>MDNKRYRDADYEAASASGKRARLDSAGPAGPGDIKNIAHQVLFRDHSSESNSRSGSGFLAVNDSSHAQPLVASAHDHRTSRPNGPVSGHDSAANSTYASRNGNVASRTNSASHTAIVASDRAPLETITDVSRQFKQAVSTGWDQRSPTYAGANVLLLYWEQDSHEVKEATWRLDSVFRHSFNYATETISIPSANAEWVLNSTVEAFFSKNNTPENLAILHYAGRCLASETPGAPPIWMPRHDGADIAIDSGAIESAYNGSLCDVLLLLDHNCIRHRQYPKNPLGTARRKAVEIIDAPPVESEQAHVSFTKALADELSTVAYGDSLLVETLHKRVAARMTIHKPRGRGRPPKEPVPRPIADQQHLPNHYYLQEFRSIVLAPIPNEPQGCGVEFHGNGAWDDRMEHVARHLEGAAAGREALVFFGGKSDPTLTNWATRPEVGIAKRVGPDAWQLDNPLRPEIREWTENDHDMVGMSPRLLAEERILPSSEPSQQDEGGGDNDKAEHRDSSSDNRSSRERSKSVIEVAGPQSPIRGDSTDPEPDQLSGPSRTPEDEVTKDDGVSNPQMAPKEQLRQSIEASSPSIVAS</sequence>
<dbReference type="HOGENOM" id="CLU_466273_0_0_1"/>
<feature type="region of interest" description="Disordered" evidence="1">
    <location>
        <begin position="486"/>
        <end position="585"/>
    </location>
</feature>
<reference evidence="3" key="1">
    <citation type="journal article" date="2014" name="Genome Announc.">
        <title>Genome sequence of the pathogenic fungus Sporothrix schenckii (ATCC 58251).</title>
        <authorList>
            <person name="Cuomo C.A."/>
            <person name="Rodriguez-Del Valle N."/>
            <person name="Perez-Sanchez L."/>
            <person name="Abouelleil A."/>
            <person name="Goldberg J."/>
            <person name="Young S."/>
            <person name="Zeng Q."/>
            <person name="Birren B.W."/>
        </authorList>
    </citation>
    <scope>NUCLEOTIDE SEQUENCE [LARGE SCALE GENOMIC DNA]</scope>
    <source>
        <strain evidence="3">ATCC 58251 / de Perez 2211183</strain>
    </source>
</reference>
<feature type="compositionally biased region" description="Polar residues" evidence="1">
    <location>
        <begin position="92"/>
        <end position="113"/>
    </location>
</feature>
<organism evidence="2 3">
    <name type="scientific">Sporothrix schenckii (strain ATCC 58251 / de Perez 2211183)</name>
    <name type="common">Rose-picker's disease fungus</name>
    <dbReference type="NCBI Taxonomy" id="1391915"/>
    <lineage>
        <taxon>Eukaryota</taxon>
        <taxon>Fungi</taxon>
        <taxon>Dikarya</taxon>
        <taxon>Ascomycota</taxon>
        <taxon>Pezizomycotina</taxon>
        <taxon>Sordariomycetes</taxon>
        <taxon>Sordariomycetidae</taxon>
        <taxon>Ophiostomatales</taxon>
        <taxon>Ophiostomataceae</taxon>
        <taxon>Sporothrix</taxon>
    </lineage>
</organism>
<dbReference type="Proteomes" id="UP000018087">
    <property type="component" value="Unassembled WGS sequence"/>
</dbReference>
<protein>
    <submittedName>
        <fullName evidence="2">Uncharacterized protein</fullName>
    </submittedName>
</protein>
<dbReference type="OrthoDB" id="5388486at2759"/>